<reference evidence="1 2" key="2">
    <citation type="journal article" date="2013" name="Plant Cell Physiol.">
        <title>Rice Annotation Project Database (RAP-DB): an integrative and interactive database for rice genomics.</title>
        <authorList>
            <person name="Sakai H."/>
            <person name="Lee S.S."/>
            <person name="Tanaka T."/>
            <person name="Numa H."/>
            <person name="Kim J."/>
            <person name="Kawahara Y."/>
            <person name="Wakimoto H."/>
            <person name="Yang C.C."/>
            <person name="Iwamoto M."/>
            <person name="Abe T."/>
            <person name="Yamada Y."/>
            <person name="Muto A."/>
            <person name="Inokuchi H."/>
            <person name="Ikemura T."/>
            <person name="Matsumoto T."/>
            <person name="Sasaki T."/>
            <person name="Itoh T."/>
        </authorList>
    </citation>
    <scope>NUCLEOTIDE SEQUENCE [LARGE SCALE GENOMIC DNA]</scope>
    <source>
        <strain evidence="2">cv. Nipponbare</strain>
    </source>
</reference>
<sequence>MGPATEREDDTGRAPAVVSMMTKLREEEVEVPTKLLRRRCLLCFLIITSRTMATAGAPRHRRYLDAATIASPDPKNGETEWWLVSVCGVGGSWTYPIFVH</sequence>
<dbReference type="AlphaFoldDB" id="A0A0P0YAT4"/>
<gene>
    <name evidence="1" type="ordered locus">Os12g0518800</name>
    <name evidence="1" type="ORF">OSNPB_120518800</name>
</gene>
<dbReference type="PaxDb" id="39947-A0A0P0YAT4"/>
<evidence type="ECO:0000313" key="1">
    <source>
        <dbReference type="EMBL" id="BAT17393.1"/>
    </source>
</evidence>
<organism evidence="1 2">
    <name type="scientific">Oryza sativa subsp. japonica</name>
    <name type="common">Rice</name>
    <dbReference type="NCBI Taxonomy" id="39947"/>
    <lineage>
        <taxon>Eukaryota</taxon>
        <taxon>Viridiplantae</taxon>
        <taxon>Streptophyta</taxon>
        <taxon>Embryophyta</taxon>
        <taxon>Tracheophyta</taxon>
        <taxon>Spermatophyta</taxon>
        <taxon>Magnoliopsida</taxon>
        <taxon>Liliopsida</taxon>
        <taxon>Poales</taxon>
        <taxon>Poaceae</taxon>
        <taxon>BOP clade</taxon>
        <taxon>Oryzoideae</taxon>
        <taxon>Oryzeae</taxon>
        <taxon>Oryzinae</taxon>
        <taxon>Oryza</taxon>
        <taxon>Oryza sativa</taxon>
    </lineage>
</organism>
<proteinExistence type="predicted"/>
<reference evidence="2" key="1">
    <citation type="journal article" date="2005" name="Nature">
        <title>The map-based sequence of the rice genome.</title>
        <authorList>
            <consortium name="International rice genome sequencing project (IRGSP)"/>
            <person name="Matsumoto T."/>
            <person name="Wu J."/>
            <person name="Kanamori H."/>
            <person name="Katayose Y."/>
            <person name="Fujisawa M."/>
            <person name="Namiki N."/>
            <person name="Mizuno H."/>
            <person name="Yamamoto K."/>
            <person name="Antonio B.A."/>
            <person name="Baba T."/>
            <person name="Sakata K."/>
            <person name="Nagamura Y."/>
            <person name="Aoki H."/>
            <person name="Arikawa K."/>
            <person name="Arita K."/>
            <person name="Bito T."/>
            <person name="Chiden Y."/>
            <person name="Fujitsuka N."/>
            <person name="Fukunaka R."/>
            <person name="Hamada M."/>
            <person name="Harada C."/>
            <person name="Hayashi A."/>
            <person name="Hijishita S."/>
            <person name="Honda M."/>
            <person name="Hosokawa S."/>
            <person name="Ichikawa Y."/>
            <person name="Idonuma A."/>
            <person name="Iijima M."/>
            <person name="Ikeda M."/>
            <person name="Ikeno M."/>
            <person name="Ito K."/>
            <person name="Ito S."/>
            <person name="Ito T."/>
            <person name="Ito Y."/>
            <person name="Ito Y."/>
            <person name="Iwabuchi A."/>
            <person name="Kamiya K."/>
            <person name="Karasawa W."/>
            <person name="Kurita K."/>
            <person name="Katagiri S."/>
            <person name="Kikuta A."/>
            <person name="Kobayashi H."/>
            <person name="Kobayashi N."/>
            <person name="Machita K."/>
            <person name="Maehara T."/>
            <person name="Masukawa M."/>
            <person name="Mizubayashi T."/>
            <person name="Mukai Y."/>
            <person name="Nagasaki H."/>
            <person name="Nagata Y."/>
            <person name="Naito S."/>
            <person name="Nakashima M."/>
            <person name="Nakama Y."/>
            <person name="Nakamichi Y."/>
            <person name="Nakamura M."/>
            <person name="Meguro A."/>
            <person name="Negishi M."/>
            <person name="Ohta I."/>
            <person name="Ohta T."/>
            <person name="Okamoto M."/>
            <person name="Ono N."/>
            <person name="Saji S."/>
            <person name="Sakaguchi M."/>
            <person name="Sakai K."/>
            <person name="Shibata M."/>
            <person name="Shimokawa T."/>
            <person name="Song J."/>
            <person name="Takazaki Y."/>
            <person name="Terasawa K."/>
            <person name="Tsugane M."/>
            <person name="Tsuji K."/>
            <person name="Ueda S."/>
            <person name="Waki K."/>
            <person name="Yamagata H."/>
            <person name="Yamamoto M."/>
            <person name="Yamamoto S."/>
            <person name="Yamane H."/>
            <person name="Yoshiki S."/>
            <person name="Yoshihara R."/>
            <person name="Yukawa K."/>
            <person name="Zhong H."/>
            <person name="Yano M."/>
            <person name="Yuan Q."/>
            <person name="Ouyang S."/>
            <person name="Liu J."/>
            <person name="Jones K.M."/>
            <person name="Gansberger K."/>
            <person name="Moffat K."/>
            <person name="Hill J."/>
            <person name="Bera J."/>
            <person name="Fadrosh D."/>
            <person name="Jin S."/>
            <person name="Johri S."/>
            <person name="Kim M."/>
            <person name="Overton L."/>
            <person name="Reardon M."/>
            <person name="Tsitrin T."/>
            <person name="Vuong H."/>
            <person name="Weaver B."/>
            <person name="Ciecko A."/>
            <person name="Tallon L."/>
            <person name="Jackson J."/>
            <person name="Pai G."/>
            <person name="Aken S.V."/>
            <person name="Utterback T."/>
            <person name="Reidmuller S."/>
            <person name="Feldblyum T."/>
            <person name="Hsiao J."/>
            <person name="Zismann V."/>
            <person name="Iobst S."/>
            <person name="de Vazeille A.R."/>
            <person name="Buell C.R."/>
            <person name="Ying K."/>
            <person name="Li Y."/>
            <person name="Lu T."/>
            <person name="Huang Y."/>
            <person name="Zhao Q."/>
            <person name="Feng Q."/>
            <person name="Zhang L."/>
            <person name="Zhu J."/>
            <person name="Weng Q."/>
            <person name="Mu J."/>
            <person name="Lu Y."/>
            <person name="Fan D."/>
            <person name="Liu Y."/>
            <person name="Guan J."/>
            <person name="Zhang Y."/>
            <person name="Yu S."/>
            <person name="Liu X."/>
            <person name="Zhang Y."/>
            <person name="Hong G."/>
            <person name="Han B."/>
            <person name="Choisne N."/>
            <person name="Demange N."/>
            <person name="Orjeda G."/>
            <person name="Samain S."/>
            <person name="Cattolico L."/>
            <person name="Pelletier E."/>
            <person name="Couloux A."/>
            <person name="Segurens B."/>
            <person name="Wincker P."/>
            <person name="D'Hont A."/>
            <person name="Scarpelli C."/>
            <person name="Weissenbach J."/>
            <person name="Salanoubat M."/>
            <person name="Quetier F."/>
            <person name="Yu Y."/>
            <person name="Kim H.R."/>
            <person name="Rambo T."/>
            <person name="Currie J."/>
            <person name="Collura K."/>
            <person name="Luo M."/>
            <person name="Yang T."/>
            <person name="Ammiraju J.S.S."/>
            <person name="Engler F."/>
            <person name="Soderlund C."/>
            <person name="Wing R.A."/>
            <person name="Palmer L.E."/>
            <person name="de la Bastide M."/>
            <person name="Spiegel L."/>
            <person name="Nascimento L."/>
            <person name="Zutavern T."/>
            <person name="O'Shaughnessy A."/>
            <person name="Dike S."/>
            <person name="Dedhia N."/>
            <person name="Preston R."/>
            <person name="Balija V."/>
            <person name="McCombie W.R."/>
            <person name="Chow T."/>
            <person name="Chen H."/>
            <person name="Chung M."/>
            <person name="Chen C."/>
            <person name="Shaw J."/>
            <person name="Wu H."/>
            <person name="Hsiao K."/>
            <person name="Chao Y."/>
            <person name="Chu M."/>
            <person name="Cheng C."/>
            <person name="Hour A."/>
            <person name="Lee P."/>
            <person name="Lin S."/>
            <person name="Lin Y."/>
            <person name="Liou J."/>
            <person name="Liu S."/>
            <person name="Hsing Y."/>
            <person name="Raghuvanshi S."/>
            <person name="Mohanty A."/>
            <person name="Bharti A.K."/>
            <person name="Gaur A."/>
            <person name="Gupta V."/>
            <person name="Kumar D."/>
            <person name="Ravi V."/>
            <person name="Vij S."/>
            <person name="Kapur A."/>
            <person name="Khurana P."/>
            <person name="Khurana P."/>
            <person name="Khurana J.P."/>
            <person name="Tyagi A.K."/>
            <person name="Gaikwad K."/>
            <person name="Singh A."/>
            <person name="Dalal V."/>
            <person name="Srivastava S."/>
            <person name="Dixit A."/>
            <person name="Pal A.K."/>
            <person name="Ghazi I.A."/>
            <person name="Yadav M."/>
            <person name="Pandit A."/>
            <person name="Bhargava A."/>
            <person name="Sureshbabu K."/>
            <person name="Batra K."/>
            <person name="Sharma T.R."/>
            <person name="Mohapatra T."/>
            <person name="Singh N.K."/>
            <person name="Messing J."/>
            <person name="Nelson A.B."/>
            <person name="Fuks G."/>
            <person name="Kavchok S."/>
            <person name="Keizer G."/>
            <person name="Linton E."/>
            <person name="Llaca V."/>
            <person name="Song R."/>
            <person name="Tanyolac B."/>
            <person name="Young S."/>
            <person name="Ho-Il K."/>
            <person name="Hahn J.H."/>
            <person name="Sangsakoo G."/>
            <person name="Vanavichit A."/>
            <person name="de Mattos Luiz.A.T."/>
            <person name="Zimmer P.D."/>
            <person name="Malone G."/>
            <person name="Dellagostin O."/>
            <person name="de Oliveira A.C."/>
            <person name="Bevan M."/>
            <person name="Bancroft I."/>
            <person name="Minx P."/>
            <person name="Cordum H."/>
            <person name="Wilson R."/>
            <person name="Cheng Z."/>
            <person name="Jin W."/>
            <person name="Jiang J."/>
            <person name="Leong S.A."/>
            <person name="Iwama H."/>
            <person name="Gojobori T."/>
            <person name="Itoh T."/>
            <person name="Niimura Y."/>
            <person name="Fujii Y."/>
            <person name="Habara T."/>
            <person name="Sakai H."/>
            <person name="Sato Y."/>
            <person name="Wilson G."/>
            <person name="Kumar K."/>
            <person name="McCouch S."/>
            <person name="Juretic N."/>
            <person name="Hoen D."/>
            <person name="Wright S."/>
            <person name="Bruskiewich R."/>
            <person name="Bureau T."/>
            <person name="Miyao A."/>
            <person name="Hirochika H."/>
            <person name="Nishikawa T."/>
            <person name="Kadowaki K."/>
            <person name="Sugiura M."/>
            <person name="Burr B."/>
            <person name="Sasaki T."/>
        </authorList>
    </citation>
    <scope>NUCLEOTIDE SEQUENCE [LARGE SCALE GENOMIC DNA]</scope>
    <source>
        <strain evidence="2">cv. Nipponbare</strain>
    </source>
</reference>
<protein>
    <submittedName>
        <fullName evidence="1">Os12g0518800 protein</fullName>
    </submittedName>
</protein>
<evidence type="ECO:0000313" key="2">
    <source>
        <dbReference type="Proteomes" id="UP000059680"/>
    </source>
</evidence>
<reference evidence="1 2" key="3">
    <citation type="journal article" date="2013" name="Rice">
        <title>Improvement of the Oryza sativa Nipponbare reference genome using next generation sequence and optical map data.</title>
        <authorList>
            <person name="Kawahara Y."/>
            <person name="de la Bastide M."/>
            <person name="Hamilton J.P."/>
            <person name="Kanamori H."/>
            <person name="McCombie W.R."/>
            <person name="Ouyang S."/>
            <person name="Schwartz D.C."/>
            <person name="Tanaka T."/>
            <person name="Wu J."/>
            <person name="Zhou S."/>
            <person name="Childs K.L."/>
            <person name="Davidson R.M."/>
            <person name="Lin H."/>
            <person name="Quesada-Ocampo L."/>
            <person name="Vaillancourt B."/>
            <person name="Sakai H."/>
            <person name="Lee S.S."/>
            <person name="Kim J."/>
            <person name="Numa H."/>
            <person name="Itoh T."/>
            <person name="Buell C.R."/>
            <person name="Matsumoto T."/>
        </authorList>
    </citation>
    <scope>NUCLEOTIDE SEQUENCE [LARGE SCALE GENOMIC DNA]</scope>
    <source>
        <strain evidence="2">cv. Nipponbare</strain>
    </source>
</reference>
<accession>A0A0P0YAT4</accession>
<dbReference type="EMBL" id="AP014968">
    <property type="protein sequence ID" value="BAT17393.1"/>
    <property type="molecule type" value="Genomic_DNA"/>
</dbReference>
<keyword evidence="2" id="KW-1185">Reference proteome</keyword>
<dbReference type="InParanoid" id="A0A0P0YAT4"/>
<dbReference type="Proteomes" id="UP000059680">
    <property type="component" value="Chromosome 12"/>
</dbReference>
<name>A0A0P0YAT4_ORYSJ</name>